<evidence type="ECO:0000256" key="1">
    <source>
        <dbReference type="ARBA" id="ARBA00022475"/>
    </source>
</evidence>
<dbReference type="RefSeq" id="WP_085785839.1">
    <property type="nucleotide sequence ID" value="NZ_CP019937.1"/>
</dbReference>
<protein>
    <recommendedName>
        <fullName evidence="7">Endolytic murein transglycosylase</fullName>
        <ecNumber evidence="7">4.2.2.29</ecNumber>
    </recommendedName>
    <alternativeName>
        <fullName evidence="7">Peptidoglycan lytic transglycosylase</fullName>
    </alternativeName>
    <alternativeName>
        <fullName evidence="7">Peptidoglycan polymerization terminase</fullName>
    </alternativeName>
</protein>
<name>A0A1W6NYN0_9RHOB</name>
<evidence type="ECO:0000256" key="3">
    <source>
        <dbReference type="ARBA" id="ARBA00022989"/>
    </source>
</evidence>
<dbReference type="EC" id="4.2.2.29" evidence="7"/>
<dbReference type="KEGG" id="kro:BVG79_00911"/>
<gene>
    <name evidence="8" type="primary">yceG</name>
    <name evidence="7" type="synonym">mltG</name>
    <name evidence="8" type="ORF">BVG79_00911</name>
</gene>
<keyword evidence="1 7" id="KW-1003">Cell membrane</keyword>
<dbReference type="OrthoDB" id="9814591at2"/>
<keyword evidence="7" id="KW-0997">Cell inner membrane</keyword>
<proteinExistence type="inferred from homology"/>
<dbReference type="CDD" id="cd08010">
    <property type="entry name" value="MltG_like"/>
    <property type="match status" value="1"/>
</dbReference>
<dbReference type="NCBIfam" id="TIGR00247">
    <property type="entry name" value="endolytic transglycosylase MltG"/>
    <property type="match status" value="1"/>
</dbReference>
<evidence type="ECO:0000313" key="9">
    <source>
        <dbReference type="Proteomes" id="UP000242447"/>
    </source>
</evidence>
<keyword evidence="6 7" id="KW-0961">Cell wall biogenesis/degradation</keyword>
<dbReference type="HAMAP" id="MF_02065">
    <property type="entry name" value="MltG"/>
    <property type="match status" value="1"/>
</dbReference>
<keyword evidence="5 7" id="KW-0456">Lyase</keyword>
<dbReference type="GO" id="GO:0005886">
    <property type="term" value="C:plasma membrane"/>
    <property type="evidence" value="ECO:0007669"/>
    <property type="project" value="UniProtKB-UniRule"/>
</dbReference>
<dbReference type="Gene3D" id="3.30.1490.480">
    <property type="entry name" value="Endolytic murein transglycosylase"/>
    <property type="match status" value="1"/>
</dbReference>
<dbReference type="GO" id="GO:0009252">
    <property type="term" value="P:peptidoglycan biosynthetic process"/>
    <property type="evidence" value="ECO:0007669"/>
    <property type="project" value="UniProtKB-UniRule"/>
</dbReference>
<dbReference type="GO" id="GO:0008932">
    <property type="term" value="F:lytic endotransglycosylase activity"/>
    <property type="evidence" value="ECO:0007669"/>
    <property type="project" value="UniProtKB-UniRule"/>
</dbReference>
<dbReference type="Proteomes" id="UP000242447">
    <property type="component" value="Chromosome"/>
</dbReference>
<evidence type="ECO:0000256" key="7">
    <source>
        <dbReference type="HAMAP-Rule" id="MF_02065"/>
    </source>
</evidence>
<dbReference type="InterPro" id="IPR003770">
    <property type="entry name" value="MLTG-like"/>
</dbReference>
<dbReference type="PANTHER" id="PTHR30518">
    <property type="entry name" value="ENDOLYTIC MUREIN TRANSGLYCOSYLASE"/>
    <property type="match status" value="1"/>
</dbReference>
<evidence type="ECO:0000256" key="5">
    <source>
        <dbReference type="ARBA" id="ARBA00023239"/>
    </source>
</evidence>
<dbReference type="Gene3D" id="3.30.160.60">
    <property type="entry name" value="Classic Zinc Finger"/>
    <property type="match status" value="1"/>
</dbReference>
<keyword evidence="4 7" id="KW-0472">Membrane</keyword>
<dbReference type="GO" id="GO:0071555">
    <property type="term" value="P:cell wall organization"/>
    <property type="evidence" value="ECO:0007669"/>
    <property type="project" value="UniProtKB-KW"/>
</dbReference>
<keyword evidence="3 7" id="KW-1133">Transmembrane helix</keyword>
<sequence>MWKHLASNFLTFLVVALFLVAGVITWGVREYSAPGPLSQAICLRVPAGGTFGRTADDLRAQGAISSREVFLIMADYRQKRTQLKQGAFLIEPGATMESITDTITRGGASTCGAQVVYVVGVNDFSARIRQLDPDTGRYGEVARFDPTAEGEAPPEYATALAESDVQLAVQVVEGTTVWQVITSLNAIDTLNGDAAMPPEGMLAPDSYEFRRGTDTQALVQQMQDRQQSILDAAWAARDDNLPVSTPEQALILASIIEKETGVPEERRQVASVFVNRLRQGMRLQTDPTVIYGVTDGRGNLGRGLRRSELDGPTPWNTYVITGLPPTPIANPGRASIEAALNPDDTPYIFFVADGSGGHAFAVTLDDHNRNVARWRALGN</sequence>
<reference evidence="8 9" key="1">
    <citation type="submission" date="2017-02" db="EMBL/GenBank/DDBJ databases">
        <title>Ketogulonicigenium robustum SPU B003 Genome sequencing and assembly.</title>
        <authorList>
            <person name="Li Y."/>
            <person name="Liu L."/>
            <person name="Wang C."/>
            <person name="Zhang M."/>
            <person name="Zhang T."/>
            <person name="Zhang Y."/>
        </authorList>
    </citation>
    <scope>NUCLEOTIDE SEQUENCE [LARGE SCALE GENOMIC DNA]</scope>
    <source>
        <strain evidence="8 9">SPU_B003</strain>
    </source>
</reference>
<organism evidence="8 9">
    <name type="scientific">Ketogulonicigenium robustum</name>
    <dbReference type="NCBI Taxonomy" id="92947"/>
    <lineage>
        <taxon>Bacteria</taxon>
        <taxon>Pseudomonadati</taxon>
        <taxon>Pseudomonadota</taxon>
        <taxon>Alphaproteobacteria</taxon>
        <taxon>Rhodobacterales</taxon>
        <taxon>Roseobacteraceae</taxon>
        <taxon>Ketogulonicigenium</taxon>
    </lineage>
</organism>
<keyword evidence="9" id="KW-1185">Reference proteome</keyword>
<comment type="function">
    <text evidence="7">Functions as a peptidoglycan terminase that cleaves nascent peptidoglycan strands endolytically to terminate their elongation.</text>
</comment>
<evidence type="ECO:0000256" key="6">
    <source>
        <dbReference type="ARBA" id="ARBA00023316"/>
    </source>
</evidence>
<dbReference type="STRING" id="92947.BVG79_00911"/>
<accession>A0A1W6NYN0</accession>
<keyword evidence="2 7" id="KW-0812">Transmembrane</keyword>
<dbReference type="PANTHER" id="PTHR30518:SF2">
    <property type="entry name" value="ENDOLYTIC MUREIN TRANSGLYCOSYLASE"/>
    <property type="match status" value="1"/>
</dbReference>
<evidence type="ECO:0000256" key="4">
    <source>
        <dbReference type="ARBA" id="ARBA00023136"/>
    </source>
</evidence>
<dbReference type="Pfam" id="PF02618">
    <property type="entry name" value="YceG"/>
    <property type="match status" value="1"/>
</dbReference>
<comment type="catalytic activity">
    <reaction evidence="7">
        <text>a peptidoglycan chain = a peptidoglycan chain with N-acetyl-1,6-anhydromuramyl-[peptide] at the reducing end + a peptidoglycan chain with N-acetylglucosamine at the non-reducing end.</text>
        <dbReference type="EC" id="4.2.2.29"/>
    </reaction>
</comment>
<feature type="site" description="Important for catalytic activity" evidence="7">
    <location>
        <position position="259"/>
    </location>
</feature>
<evidence type="ECO:0000256" key="2">
    <source>
        <dbReference type="ARBA" id="ARBA00022692"/>
    </source>
</evidence>
<dbReference type="AlphaFoldDB" id="A0A1W6NYN0"/>
<comment type="similarity">
    <text evidence="7">Belongs to the transglycosylase MltG family.</text>
</comment>
<evidence type="ECO:0000313" key="8">
    <source>
        <dbReference type="EMBL" id="ARO14263.1"/>
    </source>
</evidence>
<dbReference type="EMBL" id="CP019937">
    <property type="protein sequence ID" value="ARO14263.1"/>
    <property type="molecule type" value="Genomic_DNA"/>
</dbReference>